<dbReference type="InterPro" id="IPR000600">
    <property type="entry name" value="ROK"/>
</dbReference>
<proteinExistence type="inferred from homology"/>
<reference evidence="3" key="1">
    <citation type="journal article" date="2019" name="Int. J. Syst. Evol. Microbiol.">
        <title>The Global Catalogue of Microorganisms (GCM) 10K type strain sequencing project: providing services to taxonomists for standard genome sequencing and annotation.</title>
        <authorList>
            <consortium name="The Broad Institute Genomics Platform"/>
            <consortium name="The Broad Institute Genome Sequencing Center for Infectious Disease"/>
            <person name="Wu L."/>
            <person name="Ma J."/>
        </authorList>
    </citation>
    <scope>NUCLEOTIDE SEQUENCE [LARGE SCALE GENOMIC DNA]</scope>
    <source>
        <strain evidence="3">CGMCC 1.15342</strain>
    </source>
</reference>
<evidence type="ECO:0000313" key="3">
    <source>
        <dbReference type="Proteomes" id="UP000597338"/>
    </source>
</evidence>
<dbReference type="PANTHER" id="PTHR18964:SF149">
    <property type="entry name" value="BIFUNCTIONAL UDP-N-ACETYLGLUCOSAMINE 2-EPIMERASE_N-ACETYLMANNOSAMINE KINASE"/>
    <property type="match status" value="1"/>
</dbReference>
<evidence type="ECO:0008006" key="4">
    <source>
        <dbReference type="Google" id="ProtNLM"/>
    </source>
</evidence>
<comment type="similarity">
    <text evidence="1">Belongs to the ROK (NagC/XylR) family.</text>
</comment>
<dbReference type="PANTHER" id="PTHR18964">
    <property type="entry name" value="ROK (REPRESSOR, ORF, KINASE) FAMILY"/>
    <property type="match status" value="1"/>
</dbReference>
<dbReference type="RefSeq" id="WP_188747731.1">
    <property type="nucleotide sequence ID" value="NZ_BMIK01000002.1"/>
</dbReference>
<dbReference type="Pfam" id="PF00480">
    <property type="entry name" value="ROK"/>
    <property type="match status" value="1"/>
</dbReference>
<keyword evidence="3" id="KW-1185">Reference proteome</keyword>
<sequence>MTKQEQNKQLVIASDIGGTHITAALVDVGNWQIINESATRYPVNSHADAKTILSAWAAPFNEVVANHPDISSPVIGIAMPGPFDYENGISLMRNQDKYDNLYGMDIRHELAERIGIDGANIRFINDAAAFLQGEVFAGKHNGHAKILGITLGTGLGSAIWEKGSNAVDADLWKTPYLDSNMEEHLVTRWFVRRTAQYGIKVTGLRELLQLRDQHAFVADILAEYSHHLLQFLAFFSEKEKTDKFIIGGNISRAWDIFRGFNPEEFARFDIRISQLGEDAALIGAAALFAS</sequence>
<dbReference type="EMBL" id="BMIK01000002">
    <property type="protein sequence ID" value="GGC18612.1"/>
    <property type="molecule type" value="Genomic_DNA"/>
</dbReference>
<evidence type="ECO:0000313" key="2">
    <source>
        <dbReference type="EMBL" id="GGC18612.1"/>
    </source>
</evidence>
<dbReference type="Gene3D" id="3.30.420.40">
    <property type="match status" value="2"/>
</dbReference>
<organism evidence="2 3">
    <name type="scientific">Parapedobacter defluvii</name>
    <dbReference type="NCBI Taxonomy" id="2045106"/>
    <lineage>
        <taxon>Bacteria</taxon>
        <taxon>Pseudomonadati</taxon>
        <taxon>Bacteroidota</taxon>
        <taxon>Sphingobacteriia</taxon>
        <taxon>Sphingobacteriales</taxon>
        <taxon>Sphingobacteriaceae</taxon>
        <taxon>Parapedobacter</taxon>
    </lineage>
</organism>
<dbReference type="CDD" id="cd23763">
    <property type="entry name" value="ASKHA_ATPase_ROK"/>
    <property type="match status" value="1"/>
</dbReference>
<dbReference type="InterPro" id="IPR043129">
    <property type="entry name" value="ATPase_NBD"/>
</dbReference>
<protein>
    <recommendedName>
        <fullName evidence="4">Glucokinase</fullName>
    </recommendedName>
</protein>
<accession>A0ABQ1L596</accession>
<dbReference type="Proteomes" id="UP000597338">
    <property type="component" value="Unassembled WGS sequence"/>
</dbReference>
<dbReference type="SUPFAM" id="SSF53067">
    <property type="entry name" value="Actin-like ATPase domain"/>
    <property type="match status" value="1"/>
</dbReference>
<name>A0ABQ1L596_9SPHI</name>
<gene>
    <name evidence="2" type="ORF">GCM10011386_08110</name>
</gene>
<comment type="caution">
    <text evidence="2">The sequence shown here is derived from an EMBL/GenBank/DDBJ whole genome shotgun (WGS) entry which is preliminary data.</text>
</comment>
<evidence type="ECO:0000256" key="1">
    <source>
        <dbReference type="ARBA" id="ARBA00006479"/>
    </source>
</evidence>